<dbReference type="RefSeq" id="WP_182337322.1">
    <property type="nucleotide sequence ID" value="NZ_JACGDA010000084.1"/>
</dbReference>
<proteinExistence type="predicted"/>
<organism evidence="2 3">
    <name type="scientific">Pseudomonas juntendi</name>
    <dbReference type="NCBI Taxonomy" id="2666183"/>
    <lineage>
        <taxon>Bacteria</taxon>
        <taxon>Pseudomonadati</taxon>
        <taxon>Pseudomonadota</taxon>
        <taxon>Gammaproteobacteria</taxon>
        <taxon>Pseudomonadales</taxon>
        <taxon>Pseudomonadaceae</taxon>
        <taxon>Pseudomonas</taxon>
    </lineage>
</organism>
<name>A0A7W2R2D2_9PSED</name>
<dbReference type="Pfam" id="PF14301">
    <property type="entry name" value="DUF4376"/>
    <property type="match status" value="1"/>
</dbReference>
<evidence type="ECO:0000313" key="3">
    <source>
        <dbReference type="Proteomes" id="UP000577346"/>
    </source>
</evidence>
<reference evidence="2 3" key="1">
    <citation type="submission" date="2020-07" db="EMBL/GenBank/DDBJ databases">
        <title>Diversity of carbapenemase encoding genes among Pseudomonas putida group clinical isolates in a tertiary Brazilian hospital.</title>
        <authorList>
            <person name="Alberto-Lei F."/>
            <person name="Nodari C.S."/>
            <person name="Streling A.P."/>
            <person name="Paulino J.T."/>
            <person name="Bessa-Neto F.O."/>
            <person name="Cayo R."/>
            <person name="Gales A.C."/>
        </authorList>
    </citation>
    <scope>NUCLEOTIDE SEQUENCE [LARGE SCALE GENOMIC DNA]</scope>
    <source>
        <strain evidence="2 3">11213</strain>
    </source>
</reference>
<comment type="caution">
    <text evidence="2">The sequence shown here is derived from an EMBL/GenBank/DDBJ whole genome shotgun (WGS) entry which is preliminary data.</text>
</comment>
<feature type="domain" description="DUF4376" evidence="1">
    <location>
        <begin position="99"/>
        <end position="149"/>
    </location>
</feature>
<gene>
    <name evidence="2" type="ORF">H4C15_25320</name>
</gene>
<dbReference type="EMBL" id="JACGDA010000084">
    <property type="protein sequence ID" value="MBA6150775.1"/>
    <property type="molecule type" value="Genomic_DNA"/>
</dbReference>
<evidence type="ECO:0000259" key="1">
    <source>
        <dbReference type="Pfam" id="PF14301"/>
    </source>
</evidence>
<evidence type="ECO:0000313" key="2">
    <source>
        <dbReference type="EMBL" id="MBA6150775.1"/>
    </source>
</evidence>
<dbReference type="Proteomes" id="UP000577346">
    <property type="component" value="Unassembled WGS sequence"/>
</dbReference>
<dbReference type="AlphaFoldDB" id="A0A7W2R2D2"/>
<accession>A0A7W2R2D2</accession>
<sequence>MTDTSTTSTTPAVYTTASGPAYANADKTAVTLIVTFTGIGEAPFTASQDDTHDYGRELFTRAVAGDFGTVGDFVVSSSTTRMEFVLSRADAVAAITVTTTAGNTFNGDEASQNRMARSIVALGDTDTITWVLANNSTIQATKAELQEALRLSGEAQTALWVQTTTTS</sequence>
<protein>
    <recommendedName>
        <fullName evidence="1">DUF4376 domain-containing protein</fullName>
    </recommendedName>
</protein>
<dbReference type="InterPro" id="IPR025484">
    <property type="entry name" value="DUF4376"/>
</dbReference>